<comment type="caution">
    <text evidence="2">The sequence shown here is derived from an EMBL/GenBank/DDBJ whole genome shotgun (WGS) entry which is preliminary data.</text>
</comment>
<evidence type="ECO:0000313" key="2">
    <source>
        <dbReference type="EMBL" id="MDV2861863.1"/>
    </source>
</evidence>
<evidence type="ECO:0000259" key="1">
    <source>
        <dbReference type="Pfam" id="PF04865"/>
    </source>
</evidence>
<dbReference type="AlphaFoldDB" id="A0AB35RJC2"/>
<dbReference type="InterPro" id="IPR006949">
    <property type="entry name" value="Barrel_Baseplate_J-like"/>
</dbReference>
<dbReference type="Proteomes" id="UP001286589">
    <property type="component" value="Unassembled WGS sequence"/>
</dbReference>
<proteinExistence type="predicted"/>
<organism evidence="2 3">
    <name type="scientific">Phytobacter ursingii</name>
    <dbReference type="NCBI Taxonomy" id="1972431"/>
    <lineage>
        <taxon>Bacteria</taxon>
        <taxon>Pseudomonadati</taxon>
        <taxon>Pseudomonadota</taxon>
        <taxon>Gammaproteobacteria</taxon>
        <taxon>Enterobacterales</taxon>
        <taxon>Enterobacteriaceae</taxon>
        <taxon>Phytobacter</taxon>
    </lineage>
</organism>
<feature type="domain" description="Baseplate protein J-like barrel" evidence="1">
    <location>
        <begin position="107"/>
        <end position="183"/>
    </location>
</feature>
<dbReference type="RefSeq" id="WP_317101437.1">
    <property type="nucleotide sequence ID" value="NZ_JAWJAC010000003.1"/>
</dbReference>
<name>A0AB35RJC2_9ENTR</name>
<keyword evidence="3" id="KW-1185">Reference proteome</keyword>
<reference evidence="2 3" key="1">
    <citation type="submission" date="2023-10" db="EMBL/GenBank/DDBJ databases">
        <title>Phytobacter spp. The emergence of a new genus of hospital-origin enterobacteria encoding carbapenemases in Argentina.</title>
        <authorList>
            <person name="Vay C."/>
            <person name="Almuzara M."/>
            <person name="Traglia G.M."/>
            <person name="Campos J."/>
        </authorList>
    </citation>
    <scope>NUCLEOTIDE SEQUENCE [LARGE SCALE GENOMIC DNA]</scope>
    <source>
        <strain evidence="2 3">CVMA36</strain>
    </source>
</reference>
<sequence length="409" mass="43152">MTTLTTSVPDVTITETGIAVPDVADILSGRLTDINTAMGSGASQSLSSPQGQIAQSDTEIIAQENDKLLCLFNQMNPDYATGRWQDGIGRIYFMERISAQGTVVTAQCIGLVGTIIPAGSTAVDVNGYIYATTDAAIIPASGTVDVQFTCQTTGPIACGIGELNQIYRAVPGWDAVTNAAPGVVGVDVERRIAFETRRKQSVARNARNQDGATLAALLATSGVLDAYVWSNRTASSVTKGATSVSVLAHSVWICVYGGADANVAEAIFTTYNPGCNFNGSTTFTVYDSDNYEPPYPQYVMQWQKASPTRVYFKVTLDSSLNPPSDITAQVQAMVQSVFNGNYDGIVKARIGATINAGKYYAPVISISPDTVGILSLEVSLDGVTFTPSVTMGINQVPTIQASDITVVLS</sequence>
<evidence type="ECO:0000313" key="3">
    <source>
        <dbReference type="Proteomes" id="UP001286589"/>
    </source>
</evidence>
<dbReference type="Pfam" id="PF04865">
    <property type="entry name" value="Baseplate_J"/>
    <property type="match status" value="1"/>
</dbReference>
<accession>A0AB35RJC2</accession>
<dbReference type="EMBL" id="JAWJAC010000003">
    <property type="protein sequence ID" value="MDV2861863.1"/>
    <property type="molecule type" value="Genomic_DNA"/>
</dbReference>
<protein>
    <submittedName>
        <fullName evidence="2">Baseplate J/gp47 family protein</fullName>
    </submittedName>
</protein>
<gene>
    <name evidence="2" type="ORF">R0H02_05215</name>
</gene>